<reference evidence="1" key="1">
    <citation type="submission" date="2018-02" db="EMBL/GenBank/DDBJ databases">
        <title>Rhizophora mucronata_Transcriptome.</title>
        <authorList>
            <person name="Meera S.P."/>
            <person name="Sreeshan A."/>
            <person name="Augustine A."/>
        </authorList>
    </citation>
    <scope>NUCLEOTIDE SEQUENCE</scope>
    <source>
        <tissue evidence="1">Leaf</tissue>
    </source>
</reference>
<organism evidence="1">
    <name type="scientific">Rhizophora mucronata</name>
    <name type="common">Asiatic mangrove</name>
    <dbReference type="NCBI Taxonomy" id="61149"/>
    <lineage>
        <taxon>Eukaryota</taxon>
        <taxon>Viridiplantae</taxon>
        <taxon>Streptophyta</taxon>
        <taxon>Embryophyta</taxon>
        <taxon>Tracheophyta</taxon>
        <taxon>Spermatophyta</taxon>
        <taxon>Magnoliopsida</taxon>
        <taxon>eudicotyledons</taxon>
        <taxon>Gunneridae</taxon>
        <taxon>Pentapetalae</taxon>
        <taxon>rosids</taxon>
        <taxon>fabids</taxon>
        <taxon>Malpighiales</taxon>
        <taxon>Rhizophoraceae</taxon>
        <taxon>Rhizophora</taxon>
    </lineage>
</organism>
<evidence type="ECO:0000313" key="1">
    <source>
        <dbReference type="EMBL" id="MBW92362.1"/>
    </source>
</evidence>
<sequence>MQPYNIRMSDKLHNRYLPLNLVDHLVFDDGAAIEHFHGYALAGLRVLRELYFCECSFADCPPNLVFPHFPHHHLSLSLSKSRAPAPLIFL</sequence>
<proteinExistence type="predicted"/>
<dbReference type="EMBL" id="GGEC01011879">
    <property type="protein sequence ID" value="MBW92362.1"/>
    <property type="molecule type" value="Transcribed_RNA"/>
</dbReference>
<protein>
    <submittedName>
        <fullName evidence="1">Uncharacterized protein MANES_18G055300</fullName>
    </submittedName>
</protein>
<dbReference type="AlphaFoldDB" id="A0A2P2JFX7"/>
<accession>A0A2P2JFX7</accession>
<dbReference type="EMBL" id="GGEC01011880">
    <property type="protein sequence ID" value="MBW92363.1"/>
    <property type="molecule type" value="Transcribed_RNA"/>
</dbReference>
<name>A0A2P2JFX7_RHIMU</name>